<keyword evidence="1" id="KW-1133">Transmembrane helix</keyword>
<protein>
    <submittedName>
        <fullName evidence="2">Ferritin-like domain-containing protein</fullName>
    </submittedName>
</protein>
<dbReference type="RefSeq" id="WP_140850659.1">
    <property type="nucleotide sequence ID" value="NZ_RCZC01000003.1"/>
</dbReference>
<evidence type="ECO:0000256" key="1">
    <source>
        <dbReference type="SAM" id="Phobius"/>
    </source>
</evidence>
<keyword evidence="3" id="KW-1185">Reference proteome</keyword>
<dbReference type="PROSITE" id="PS51318">
    <property type="entry name" value="TAT"/>
    <property type="match status" value="1"/>
</dbReference>
<dbReference type="OrthoDB" id="954262at2"/>
<feature type="transmembrane region" description="Helical" evidence="1">
    <location>
        <begin position="25"/>
        <end position="45"/>
    </location>
</feature>
<dbReference type="InterPro" id="IPR006311">
    <property type="entry name" value="TAT_signal"/>
</dbReference>
<gene>
    <name evidence="2" type="ORF">EAH76_12760</name>
</gene>
<dbReference type="AlphaFoldDB" id="A0A502FTJ1"/>
<dbReference type="Pfam" id="PF13668">
    <property type="entry name" value="Ferritin_2"/>
    <property type="match status" value="1"/>
</dbReference>
<keyword evidence="1" id="KW-0812">Transmembrane</keyword>
<organism evidence="2 3">
    <name type="scientific">Sphingomonas glacialis</name>
    <dbReference type="NCBI Taxonomy" id="658225"/>
    <lineage>
        <taxon>Bacteria</taxon>
        <taxon>Pseudomonadati</taxon>
        <taxon>Pseudomonadota</taxon>
        <taxon>Alphaproteobacteria</taxon>
        <taxon>Sphingomonadales</taxon>
        <taxon>Sphingomonadaceae</taxon>
        <taxon>Sphingomonas</taxon>
    </lineage>
</organism>
<dbReference type="EMBL" id="RCZC01000003">
    <property type="protein sequence ID" value="TPG52741.1"/>
    <property type="molecule type" value="Genomic_DNA"/>
</dbReference>
<sequence>MNDTEDQLIERLEARSDRRNERREFFRTALGAGAVAAVGAAAVAVGTSASAQATAETDILNFALNLEYLEAQFYSYAVFGTGLANSQLTPGSASTTTQGAVTGGRQVSFSDPLVAQYAREIAGDETQHVAFLRSQLGTVAVAQPAIDIGSTATSAFTVAARAAGLATNASGAVDNVNGTFDPYANDQNFLLAAFLFEDVGVTAYKGAASLLTTKTYIDAAAGILAAEAYHASIIRTVLYSKGLATPSLRTSAGAISDVRDKLDGTSDDDQGIASAVVAGSQLAALNGLTASNIVPTGLDGIAYGRSTANVLNIVYLNSLAVAKGGFFPNGLNGSIVTSAAN</sequence>
<dbReference type="Proteomes" id="UP000319931">
    <property type="component" value="Unassembled WGS sequence"/>
</dbReference>
<comment type="caution">
    <text evidence="2">The sequence shown here is derived from an EMBL/GenBank/DDBJ whole genome shotgun (WGS) entry which is preliminary data.</text>
</comment>
<evidence type="ECO:0000313" key="2">
    <source>
        <dbReference type="EMBL" id="TPG52741.1"/>
    </source>
</evidence>
<accession>A0A502FTJ1</accession>
<proteinExistence type="predicted"/>
<evidence type="ECO:0000313" key="3">
    <source>
        <dbReference type="Proteomes" id="UP000319931"/>
    </source>
</evidence>
<dbReference type="InterPro" id="IPR009078">
    <property type="entry name" value="Ferritin-like_SF"/>
</dbReference>
<reference evidence="2 3" key="1">
    <citation type="journal article" date="2019" name="Environ. Microbiol.">
        <title>Species interactions and distinct microbial communities in high Arctic permafrost affected cryosols are associated with the CH4 and CO2 gas fluxes.</title>
        <authorList>
            <person name="Altshuler I."/>
            <person name="Hamel J."/>
            <person name="Turney S."/>
            <person name="Magnuson E."/>
            <person name="Levesque R."/>
            <person name="Greer C."/>
            <person name="Whyte L.G."/>
        </authorList>
    </citation>
    <scope>NUCLEOTIDE SEQUENCE [LARGE SCALE GENOMIC DNA]</scope>
    <source>
        <strain evidence="2 3">E6.1</strain>
    </source>
</reference>
<name>A0A502FTJ1_9SPHN</name>
<keyword evidence="1" id="KW-0472">Membrane</keyword>
<dbReference type="PANTHER" id="PTHR31694:SF26">
    <property type="entry name" value="OS05G0151100 PROTEIN"/>
    <property type="match status" value="1"/>
</dbReference>
<dbReference type="InterPro" id="IPR052965">
    <property type="entry name" value="Pigment-catalase-like"/>
</dbReference>
<dbReference type="PANTHER" id="PTHR31694">
    <property type="entry name" value="DESICCATION-LIKE PROTEIN"/>
    <property type="match status" value="1"/>
</dbReference>
<dbReference type="SUPFAM" id="SSF47240">
    <property type="entry name" value="Ferritin-like"/>
    <property type="match status" value="1"/>
</dbReference>